<reference evidence="5" key="1">
    <citation type="submission" date="2017-09" db="EMBL/GenBank/DDBJ databases">
        <title>Genome sequence of Nannocystis excedens DSM 71.</title>
        <authorList>
            <person name="Blom J."/>
        </authorList>
    </citation>
    <scope>NUCLEOTIDE SEQUENCE [LARGE SCALE GENOMIC DNA]</scope>
    <source>
        <strain evidence="5">type strain: E19</strain>
    </source>
</reference>
<dbReference type="InterPro" id="IPR011006">
    <property type="entry name" value="CheY-like_superfamily"/>
</dbReference>
<dbReference type="InterPro" id="IPR052020">
    <property type="entry name" value="Cyclic_di-GMP/3'3'-cGAMP_PDE"/>
</dbReference>
<dbReference type="AlphaFoldDB" id="A0A2C9DD27"/>
<evidence type="ECO:0000313" key="5">
    <source>
        <dbReference type="Proteomes" id="UP000223606"/>
    </source>
</evidence>
<protein>
    <submittedName>
        <fullName evidence="4">Cyclic di-GMP phosphodiesterase response regulator RpfG</fullName>
        <ecNumber evidence="4">3.1.4.52</ecNumber>
    </submittedName>
</protein>
<gene>
    <name evidence="4" type="primary">rpfG_7</name>
    <name evidence="4" type="ORF">HDIA_4683</name>
</gene>
<feature type="modified residue" description="4-aspartylphosphate" evidence="1">
    <location>
        <position position="54"/>
    </location>
</feature>
<dbReference type="SMART" id="SM00448">
    <property type="entry name" value="REC"/>
    <property type="match status" value="1"/>
</dbReference>
<dbReference type="Proteomes" id="UP000223606">
    <property type="component" value="Chromosome 1"/>
</dbReference>
<dbReference type="PANTHER" id="PTHR45228:SF1">
    <property type="entry name" value="CYCLIC DI-GMP PHOSPHODIESTERASE TM_0186"/>
    <property type="match status" value="1"/>
</dbReference>
<dbReference type="GO" id="GO:0000160">
    <property type="term" value="P:phosphorelay signal transduction system"/>
    <property type="evidence" value="ECO:0007669"/>
    <property type="project" value="InterPro"/>
</dbReference>
<name>A0A2C9DD27_9HYPH</name>
<feature type="domain" description="HD-GYP" evidence="3">
    <location>
        <begin position="148"/>
        <end position="345"/>
    </location>
</feature>
<dbReference type="PROSITE" id="PS51832">
    <property type="entry name" value="HD_GYP"/>
    <property type="match status" value="1"/>
</dbReference>
<dbReference type="PROSITE" id="PS50110">
    <property type="entry name" value="RESPONSE_REGULATORY"/>
    <property type="match status" value="1"/>
</dbReference>
<organism evidence="4 5">
    <name type="scientific">Hartmannibacter diazotrophicus</name>
    <dbReference type="NCBI Taxonomy" id="1482074"/>
    <lineage>
        <taxon>Bacteria</taxon>
        <taxon>Pseudomonadati</taxon>
        <taxon>Pseudomonadota</taxon>
        <taxon>Alphaproteobacteria</taxon>
        <taxon>Hyphomicrobiales</taxon>
        <taxon>Pleomorphomonadaceae</taxon>
        <taxon>Hartmannibacter</taxon>
    </lineage>
</organism>
<dbReference type="KEGG" id="hdi:HDIA_4683"/>
<evidence type="ECO:0000256" key="1">
    <source>
        <dbReference type="PROSITE-ProRule" id="PRU00169"/>
    </source>
</evidence>
<dbReference type="Gene3D" id="3.40.50.2300">
    <property type="match status" value="1"/>
</dbReference>
<sequence length="351" mass="39286">MKLEILIVDDNRTSLTYLRRLVEQVDGCTAQAFLRPEDAFAHASEHGCDVLFVDFRMPGMDGITLLRQMRQWDCMAGVPAVMITSEEELGLRQSALDVGATSFMKKPIDPVEFRTRLKNLIALRRAHNAETHRAQWLSEEVAKATRTIAAREEELIMRLARAVELRDGGTGEHIDRIAHFSQMIGEAIGLDDEALRTLFLASPMHDIGKLSVPDSILLKPGRLTDEERAVMQRHTTDGFKILENSEVPLLKSAADIALGHHEHFDGNGYPHGLQKTDIPLPARIVAVADVFDALTSVRPYKDAWPIERAIDHMRQQSGKHFDPACLDAFEKRLDDIVVFRQEADDPVGTAA</sequence>
<dbReference type="CDD" id="cd00077">
    <property type="entry name" value="HDc"/>
    <property type="match status" value="1"/>
</dbReference>
<dbReference type="Pfam" id="PF13487">
    <property type="entry name" value="HD_5"/>
    <property type="match status" value="1"/>
</dbReference>
<dbReference type="InterPro" id="IPR037522">
    <property type="entry name" value="HD_GYP_dom"/>
</dbReference>
<dbReference type="Pfam" id="PF00072">
    <property type="entry name" value="Response_reg"/>
    <property type="match status" value="1"/>
</dbReference>
<dbReference type="SMART" id="SM00471">
    <property type="entry name" value="HDc"/>
    <property type="match status" value="1"/>
</dbReference>
<evidence type="ECO:0000259" key="3">
    <source>
        <dbReference type="PROSITE" id="PS51832"/>
    </source>
</evidence>
<dbReference type="PANTHER" id="PTHR45228">
    <property type="entry name" value="CYCLIC DI-GMP PHOSPHODIESTERASE TM_0186-RELATED"/>
    <property type="match status" value="1"/>
</dbReference>
<keyword evidence="1" id="KW-0597">Phosphoprotein</keyword>
<dbReference type="SUPFAM" id="SSF52172">
    <property type="entry name" value="CheY-like"/>
    <property type="match status" value="1"/>
</dbReference>
<proteinExistence type="predicted"/>
<dbReference type="GO" id="GO:0071111">
    <property type="term" value="F:cyclic-guanylate-specific phosphodiesterase activity"/>
    <property type="evidence" value="ECO:0007669"/>
    <property type="project" value="UniProtKB-EC"/>
</dbReference>
<dbReference type="SUPFAM" id="SSF109604">
    <property type="entry name" value="HD-domain/PDEase-like"/>
    <property type="match status" value="1"/>
</dbReference>
<dbReference type="Gene3D" id="1.10.3210.10">
    <property type="entry name" value="Hypothetical protein af1432"/>
    <property type="match status" value="1"/>
</dbReference>
<keyword evidence="5" id="KW-1185">Reference proteome</keyword>
<dbReference type="EC" id="3.1.4.52" evidence="4"/>
<dbReference type="InterPro" id="IPR001789">
    <property type="entry name" value="Sig_transdc_resp-reg_receiver"/>
</dbReference>
<evidence type="ECO:0000313" key="4">
    <source>
        <dbReference type="EMBL" id="SON58224.1"/>
    </source>
</evidence>
<evidence type="ECO:0000259" key="2">
    <source>
        <dbReference type="PROSITE" id="PS50110"/>
    </source>
</evidence>
<feature type="domain" description="Response regulatory" evidence="2">
    <location>
        <begin position="4"/>
        <end position="121"/>
    </location>
</feature>
<dbReference type="InterPro" id="IPR003607">
    <property type="entry name" value="HD/PDEase_dom"/>
</dbReference>
<accession>A0A2C9DD27</accession>
<dbReference type="EMBL" id="LT960614">
    <property type="protein sequence ID" value="SON58224.1"/>
    <property type="molecule type" value="Genomic_DNA"/>
</dbReference>
<keyword evidence="4" id="KW-0378">Hydrolase</keyword>